<evidence type="ECO:0000256" key="5">
    <source>
        <dbReference type="SAM" id="Phobius"/>
    </source>
</evidence>
<protein>
    <submittedName>
        <fullName evidence="6">Major facilitator superfamily domain-containing protein</fullName>
    </submittedName>
</protein>
<comment type="caution">
    <text evidence="6">The sequence shown here is derived from an EMBL/GenBank/DDBJ whole genome shotgun (WGS) entry which is preliminary data.</text>
</comment>
<feature type="transmembrane region" description="Helical" evidence="5">
    <location>
        <begin position="101"/>
        <end position="124"/>
    </location>
</feature>
<evidence type="ECO:0000256" key="3">
    <source>
        <dbReference type="ARBA" id="ARBA00022989"/>
    </source>
</evidence>
<dbReference type="SUPFAM" id="SSF103473">
    <property type="entry name" value="MFS general substrate transporter"/>
    <property type="match status" value="1"/>
</dbReference>
<accession>A0A5C5FXP2</accession>
<organism evidence="6 7">
    <name type="scientific">Rhodotorula diobovata</name>
    <dbReference type="NCBI Taxonomy" id="5288"/>
    <lineage>
        <taxon>Eukaryota</taxon>
        <taxon>Fungi</taxon>
        <taxon>Dikarya</taxon>
        <taxon>Basidiomycota</taxon>
        <taxon>Pucciniomycotina</taxon>
        <taxon>Microbotryomycetes</taxon>
        <taxon>Sporidiobolales</taxon>
        <taxon>Sporidiobolaceae</taxon>
        <taxon>Rhodotorula</taxon>
    </lineage>
</organism>
<gene>
    <name evidence="6" type="ORF">DMC30DRAFT_415895</name>
</gene>
<evidence type="ECO:0000256" key="1">
    <source>
        <dbReference type="ARBA" id="ARBA00004141"/>
    </source>
</evidence>
<dbReference type="Pfam" id="PF07690">
    <property type="entry name" value="MFS_1"/>
    <property type="match status" value="1"/>
</dbReference>
<sequence>MRVADDERTALLGHDQEGRVEGAPDGAKASARWIIPPCFVFSLLGGAAASVEMEIYSQTACRRVVARGTVGHLLGGLAEGGKGWAEMCRSNTAVQRETTGIITSILLVAGTLSALTAAWWGALADRKGRKVVLFAGSVAELLEAGIMVLILSLPERFGYRALLLLAAFAGLSGGQLANMAVASAYLGDVAGTASKAQLLSSYEAALFAGLGLGPLLGSALFRFTALGPRAPYLLMVICRAAYLASFPFMPESLPPARRARANAPQLERRTVVQRLLDVPKDLVAPFKVLLPRKVDEGKRKNWRLLLVAISGALLLVDTGLGPVEVLYARSKFSWGPPETGHWLSYACACKLVVLLGIMPLVRRSFKPRVSEAPQSDVRVGDGILGSSMQDGREGRREDEVMMVKSLAEKAYDLSLARWTILAALLGYLIMLLPSPSVRHFLLTSAVVSIAAATPPALQSLALSLAGPDDAAKVLACVSALATVSTTTLGPSVFGAAYVAAVEWWPEMIFGLAALWMGAAVVPLVFLRLDAGLPRQDEERGSCGLGE</sequence>
<keyword evidence="3 5" id="KW-1133">Transmembrane helix</keyword>
<keyword evidence="7" id="KW-1185">Reference proteome</keyword>
<dbReference type="Gene3D" id="1.20.1250.20">
    <property type="entry name" value="MFS general substrate transporter like domains"/>
    <property type="match status" value="1"/>
</dbReference>
<feature type="transmembrane region" description="Helical" evidence="5">
    <location>
        <begin position="159"/>
        <end position="186"/>
    </location>
</feature>
<keyword evidence="2 5" id="KW-0812">Transmembrane</keyword>
<dbReference type="AlphaFoldDB" id="A0A5C5FXP2"/>
<evidence type="ECO:0000256" key="2">
    <source>
        <dbReference type="ARBA" id="ARBA00022692"/>
    </source>
</evidence>
<feature type="transmembrane region" description="Helical" evidence="5">
    <location>
        <begin position="507"/>
        <end position="526"/>
    </location>
</feature>
<dbReference type="GO" id="GO:0022857">
    <property type="term" value="F:transmembrane transporter activity"/>
    <property type="evidence" value="ECO:0007669"/>
    <property type="project" value="InterPro"/>
</dbReference>
<feature type="transmembrane region" description="Helical" evidence="5">
    <location>
        <begin position="440"/>
        <end position="461"/>
    </location>
</feature>
<evidence type="ECO:0000256" key="4">
    <source>
        <dbReference type="ARBA" id="ARBA00023136"/>
    </source>
</evidence>
<dbReference type="InterPro" id="IPR011701">
    <property type="entry name" value="MFS"/>
</dbReference>
<feature type="transmembrane region" description="Helical" evidence="5">
    <location>
        <begin position="342"/>
        <end position="361"/>
    </location>
</feature>
<evidence type="ECO:0000313" key="7">
    <source>
        <dbReference type="Proteomes" id="UP000311382"/>
    </source>
</evidence>
<evidence type="ECO:0000313" key="6">
    <source>
        <dbReference type="EMBL" id="TNY21620.1"/>
    </source>
</evidence>
<feature type="transmembrane region" description="Helical" evidence="5">
    <location>
        <begin position="131"/>
        <end position="153"/>
    </location>
</feature>
<proteinExistence type="predicted"/>
<comment type="subcellular location">
    <subcellularLocation>
        <location evidence="1">Membrane</location>
        <topology evidence="1">Multi-pass membrane protein</topology>
    </subcellularLocation>
</comment>
<dbReference type="PANTHER" id="PTHR23507:SF1">
    <property type="entry name" value="FI18259P1-RELATED"/>
    <property type="match status" value="1"/>
</dbReference>
<name>A0A5C5FXP2_9BASI</name>
<feature type="transmembrane region" description="Helical" evidence="5">
    <location>
        <begin position="415"/>
        <end position="434"/>
    </location>
</feature>
<keyword evidence="4 5" id="KW-0472">Membrane</keyword>
<reference evidence="6 7" key="1">
    <citation type="submission" date="2019-03" db="EMBL/GenBank/DDBJ databases">
        <title>Rhodosporidium diobovatum UCD-FST 08-225 genome sequencing, assembly, and annotation.</title>
        <authorList>
            <person name="Fakankun I.U."/>
            <person name="Fristensky B."/>
            <person name="Levin D.B."/>
        </authorList>
    </citation>
    <scope>NUCLEOTIDE SEQUENCE [LARGE SCALE GENOMIC DNA]</scope>
    <source>
        <strain evidence="6 7">UCD-FST 08-225</strain>
    </source>
</reference>
<dbReference type="PANTHER" id="PTHR23507">
    <property type="entry name" value="ZGC:174356"/>
    <property type="match status" value="1"/>
</dbReference>
<feature type="transmembrane region" description="Helical" evidence="5">
    <location>
        <begin position="473"/>
        <end position="501"/>
    </location>
</feature>
<dbReference type="OrthoDB" id="3026777at2759"/>
<feature type="transmembrane region" description="Helical" evidence="5">
    <location>
        <begin position="302"/>
        <end position="322"/>
    </location>
</feature>
<feature type="transmembrane region" description="Helical" evidence="5">
    <location>
        <begin position="198"/>
        <end position="220"/>
    </location>
</feature>
<dbReference type="EMBL" id="SOZI01000040">
    <property type="protein sequence ID" value="TNY21620.1"/>
    <property type="molecule type" value="Genomic_DNA"/>
</dbReference>
<dbReference type="Proteomes" id="UP000311382">
    <property type="component" value="Unassembled WGS sequence"/>
</dbReference>
<dbReference type="GO" id="GO:0016020">
    <property type="term" value="C:membrane"/>
    <property type="evidence" value="ECO:0007669"/>
    <property type="project" value="UniProtKB-SubCell"/>
</dbReference>
<dbReference type="InterPro" id="IPR036259">
    <property type="entry name" value="MFS_trans_sf"/>
</dbReference>